<keyword evidence="3" id="KW-1185">Reference proteome</keyword>
<reference evidence="2 3" key="1">
    <citation type="submission" date="2024-04" db="EMBL/GenBank/DDBJ databases">
        <title>Phyllosticta paracitricarpa is synonymous to the EU quarantine fungus P. citricarpa based on phylogenomic analyses.</title>
        <authorList>
            <consortium name="Lawrence Berkeley National Laboratory"/>
            <person name="Van Ingen-Buijs V.A."/>
            <person name="Van Westerhoven A.C."/>
            <person name="Haridas S."/>
            <person name="Skiadas P."/>
            <person name="Martin F."/>
            <person name="Groenewald J.Z."/>
            <person name="Crous P.W."/>
            <person name="Seidl M.F."/>
        </authorList>
    </citation>
    <scope>NUCLEOTIDE SEQUENCE [LARGE SCALE GENOMIC DNA]</scope>
    <source>
        <strain evidence="2 3">CBS 123374</strain>
    </source>
</reference>
<name>A0ABR1Z4Y2_9PEZI</name>
<comment type="caution">
    <text evidence="2">The sequence shown here is derived from an EMBL/GenBank/DDBJ whole genome shotgun (WGS) entry which is preliminary data.</text>
</comment>
<feature type="region of interest" description="Disordered" evidence="1">
    <location>
        <begin position="1"/>
        <end position="32"/>
    </location>
</feature>
<proteinExistence type="predicted"/>
<dbReference type="Proteomes" id="UP001492380">
    <property type="component" value="Unassembled WGS sequence"/>
</dbReference>
<evidence type="ECO:0000313" key="3">
    <source>
        <dbReference type="Proteomes" id="UP001492380"/>
    </source>
</evidence>
<evidence type="ECO:0000256" key="1">
    <source>
        <dbReference type="SAM" id="MobiDB-lite"/>
    </source>
</evidence>
<gene>
    <name evidence="2" type="ORF">HDK90DRAFT_462040</name>
</gene>
<evidence type="ECO:0000313" key="2">
    <source>
        <dbReference type="EMBL" id="KAK8247267.1"/>
    </source>
</evidence>
<accession>A0ABR1Z4Y2</accession>
<feature type="compositionally biased region" description="Polar residues" evidence="1">
    <location>
        <begin position="9"/>
        <end position="24"/>
    </location>
</feature>
<organism evidence="2 3">
    <name type="scientific">Phyllosticta capitalensis</name>
    <dbReference type="NCBI Taxonomy" id="121624"/>
    <lineage>
        <taxon>Eukaryota</taxon>
        <taxon>Fungi</taxon>
        <taxon>Dikarya</taxon>
        <taxon>Ascomycota</taxon>
        <taxon>Pezizomycotina</taxon>
        <taxon>Dothideomycetes</taxon>
        <taxon>Dothideomycetes incertae sedis</taxon>
        <taxon>Botryosphaeriales</taxon>
        <taxon>Phyllostictaceae</taxon>
        <taxon>Phyllosticta</taxon>
    </lineage>
</organism>
<dbReference type="EMBL" id="JBBWRZ010000001">
    <property type="protein sequence ID" value="KAK8247267.1"/>
    <property type="molecule type" value="Genomic_DNA"/>
</dbReference>
<sequence>MSPARPVSSAYSRDTGGNSYSTQMHQHDDRETWEARACEQIQPIMQSASRLVWPDGFQANVIEVTKTLHFDLIRLLQLEATEETYQTIEAHCNVAIDTLISWVRRNKTLSRELSLLLESISEVARLGAEERLQILETKEKTMPMPDGCEVNTATAKGMMEYFLAFLAIPITLDGLKPCSTSDRSICSSLLRLENRLHDVVFSAEQLERDVFVSREKLSRAKFAAIAAIEASKSFDPHTGALVKTKRAAFKRQIKRILGISSQITMTADSTTKEGNDHDSKGNWRRVNSCEASIPSPVRSCPTIPSVQRPRLFALPLCTLPELVEMQRDIRCDSQRFGNPYMVPESS</sequence>
<protein>
    <submittedName>
        <fullName evidence="2">Uncharacterized protein</fullName>
    </submittedName>
</protein>